<organism evidence="8 9">
    <name type="scientific">Nannocystis radixulma</name>
    <dbReference type="NCBI Taxonomy" id="2995305"/>
    <lineage>
        <taxon>Bacteria</taxon>
        <taxon>Pseudomonadati</taxon>
        <taxon>Myxococcota</taxon>
        <taxon>Polyangia</taxon>
        <taxon>Nannocystales</taxon>
        <taxon>Nannocystaceae</taxon>
        <taxon>Nannocystis</taxon>
    </lineage>
</organism>
<evidence type="ECO:0000256" key="2">
    <source>
        <dbReference type="ARBA" id="ARBA00009533"/>
    </source>
</evidence>
<keyword evidence="5 6" id="KW-0456">Lyase</keyword>
<dbReference type="Proteomes" id="UP001217838">
    <property type="component" value="Unassembled WGS sequence"/>
</dbReference>
<proteinExistence type="inferred from homology"/>
<dbReference type="InterPro" id="IPR015424">
    <property type="entry name" value="PyrdxlP-dep_Trfase"/>
</dbReference>
<dbReference type="GO" id="GO:0008483">
    <property type="term" value="F:transaminase activity"/>
    <property type="evidence" value="ECO:0007669"/>
    <property type="project" value="UniProtKB-KW"/>
</dbReference>
<keyword evidence="8" id="KW-0032">Aminotransferase</keyword>
<dbReference type="PROSITE" id="PS00392">
    <property type="entry name" value="DDC_GAD_HDC_YDC"/>
    <property type="match status" value="1"/>
</dbReference>
<accession>A0ABT5B4X6</accession>
<dbReference type="PANTHER" id="PTHR11999:SF70">
    <property type="entry name" value="MIP05841P"/>
    <property type="match status" value="1"/>
</dbReference>
<dbReference type="Gene3D" id="3.90.1150.10">
    <property type="entry name" value="Aspartate Aminotransferase, domain 1"/>
    <property type="match status" value="1"/>
</dbReference>
<dbReference type="Gene3D" id="3.40.640.10">
    <property type="entry name" value="Type I PLP-dependent aspartate aminotransferase-like (Major domain)"/>
    <property type="match status" value="1"/>
</dbReference>
<dbReference type="InterPro" id="IPR015421">
    <property type="entry name" value="PyrdxlP-dep_Trfase_major"/>
</dbReference>
<feature type="region of interest" description="Disordered" evidence="7">
    <location>
        <begin position="1"/>
        <end position="20"/>
    </location>
</feature>
<keyword evidence="3" id="KW-0210">Decarboxylase</keyword>
<dbReference type="InterPro" id="IPR010977">
    <property type="entry name" value="Aromatic_deC"/>
</dbReference>
<keyword evidence="4 6" id="KW-0663">Pyridoxal phosphate</keyword>
<protein>
    <submittedName>
        <fullName evidence="8">Aminotransferase class V-fold PLP-dependent enzyme</fullName>
    </submittedName>
</protein>
<evidence type="ECO:0000256" key="3">
    <source>
        <dbReference type="ARBA" id="ARBA00022793"/>
    </source>
</evidence>
<evidence type="ECO:0000256" key="4">
    <source>
        <dbReference type="ARBA" id="ARBA00022898"/>
    </source>
</evidence>
<dbReference type="InterPro" id="IPR002129">
    <property type="entry name" value="PyrdxlP-dep_de-COase"/>
</dbReference>
<gene>
    <name evidence="8" type="ORF">POL58_15455</name>
</gene>
<evidence type="ECO:0000256" key="5">
    <source>
        <dbReference type="ARBA" id="ARBA00023239"/>
    </source>
</evidence>
<reference evidence="8 9" key="1">
    <citation type="submission" date="2022-11" db="EMBL/GenBank/DDBJ databases">
        <title>Minimal conservation of predation-associated metabolite biosynthetic gene clusters underscores biosynthetic potential of Myxococcota including descriptions for ten novel species: Archangium lansinium sp. nov., Myxococcus landrumus sp. nov., Nannocystis bai.</title>
        <authorList>
            <person name="Ahearne A."/>
            <person name="Stevens C."/>
            <person name="Dowd S."/>
        </authorList>
    </citation>
    <scope>NUCLEOTIDE SEQUENCE [LARGE SCALE GENOMIC DNA]</scope>
    <source>
        <strain evidence="8 9">NCELM</strain>
    </source>
</reference>
<evidence type="ECO:0000256" key="7">
    <source>
        <dbReference type="SAM" id="MobiDB-lite"/>
    </source>
</evidence>
<comment type="similarity">
    <text evidence="2 6">Belongs to the group II decarboxylase family.</text>
</comment>
<dbReference type="RefSeq" id="WP_271998820.1">
    <property type="nucleotide sequence ID" value="NZ_JAQNDN010000007.1"/>
</dbReference>
<evidence type="ECO:0000256" key="1">
    <source>
        <dbReference type="ARBA" id="ARBA00001933"/>
    </source>
</evidence>
<evidence type="ECO:0000313" key="9">
    <source>
        <dbReference type="Proteomes" id="UP001217838"/>
    </source>
</evidence>
<dbReference type="PANTHER" id="PTHR11999">
    <property type="entry name" value="GROUP II PYRIDOXAL-5-PHOSPHATE DECARBOXYLASE"/>
    <property type="match status" value="1"/>
</dbReference>
<dbReference type="SUPFAM" id="SSF53383">
    <property type="entry name" value="PLP-dependent transferases"/>
    <property type="match status" value="1"/>
</dbReference>
<comment type="caution">
    <text evidence="8">The sequence shown here is derived from an EMBL/GenBank/DDBJ whole genome shotgun (WGS) entry which is preliminary data.</text>
</comment>
<evidence type="ECO:0000313" key="8">
    <source>
        <dbReference type="EMBL" id="MDC0669147.1"/>
    </source>
</evidence>
<evidence type="ECO:0000256" key="6">
    <source>
        <dbReference type="RuleBase" id="RU000382"/>
    </source>
</evidence>
<keyword evidence="8" id="KW-0808">Transferase</keyword>
<dbReference type="EMBL" id="JAQNDN010000007">
    <property type="protein sequence ID" value="MDC0669147.1"/>
    <property type="molecule type" value="Genomic_DNA"/>
</dbReference>
<dbReference type="Pfam" id="PF00282">
    <property type="entry name" value="Pyridoxal_deC"/>
    <property type="match status" value="1"/>
</dbReference>
<name>A0ABT5B4X6_9BACT</name>
<comment type="cofactor">
    <cofactor evidence="1 6">
        <name>pyridoxal 5'-phosphate</name>
        <dbReference type="ChEBI" id="CHEBI:597326"/>
    </cofactor>
</comment>
<keyword evidence="9" id="KW-1185">Reference proteome</keyword>
<dbReference type="Gene3D" id="3.90.1150.170">
    <property type="match status" value="1"/>
</dbReference>
<dbReference type="InterPro" id="IPR015422">
    <property type="entry name" value="PyrdxlP-dep_Trfase_small"/>
</dbReference>
<dbReference type="InterPro" id="IPR021115">
    <property type="entry name" value="Pyridoxal-P_BS"/>
</dbReference>
<sequence length="491" mass="51910">MALLKNQSDHDAPGDASPADVLRLTPEARAAAWRELVAGVEHYLTSLPDRPVGGVTDPAAIAAYLDAVDFDAPIEPAAAVNFTLRGFDRHHVHNSHPRYFGLFVPAASTMGVMADALTAAFNPVLAAWHLSPFAVALERRLVAALAARFGFDPTTSGGFFASGGSEANHSALLVALMRACPEVRAGGLRAARAAPVLYVSAEGHLSVIKAARLCGLGTESVRRVAVDADLRLDPAALARAIAEDRAAGRRPFLVVATAGTTSAGVVDPLAALAELAAREDLWLHVDAAWGGAGVLLPELAALFAGIEQADSIAFDPHKWLSVPMGAGLFLTRHPALLETTFGVDDPYMPRSAAADLYRSSMPWARRFIGLKLFLTLAVAGWQGYRAVLRHQVAMGQRLRDRLTAAGFEPVTRTPLPVVCFVDARGPAEPAHAEALVERVVRSGRAWFSTTRIGPDERLVMRGAVTSYHTTADDVDAAVAALEAARDAGTTG</sequence>